<dbReference type="Gene3D" id="1.25.40.20">
    <property type="entry name" value="Ankyrin repeat-containing domain"/>
    <property type="match status" value="2"/>
</dbReference>
<dbReference type="SMART" id="SM00248">
    <property type="entry name" value="ANK"/>
    <property type="match status" value="5"/>
</dbReference>
<dbReference type="GO" id="GO:0000502">
    <property type="term" value="C:proteasome complex"/>
    <property type="evidence" value="ECO:0007669"/>
    <property type="project" value="UniProtKB-KW"/>
</dbReference>
<evidence type="ECO:0000256" key="2">
    <source>
        <dbReference type="ARBA" id="ARBA00023043"/>
    </source>
</evidence>
<gene>
    <name evidence="4" type="ORF">OCTVUL_1B020847</name>
</gene>
<sequence length="219" mass="23753">MSSLIDAASRRSVSSAQNFPLLSGMGIAAFRVDPAVLIHVATHSGLPVIHKRFGRFGKAPLMLACEVGADRRIIEILIEAGGDVGAKDSFFGQTALHWAVYWRRLEAVEVFLSRGSEINGKSDDGWTPLHLAAMSYPEWTDGVKELMKHSALEINARSNDGQTPLHLACSQGHLPTVNILLGHNGIDANVVNNDGDTPLHVAVQERDYKLVSLLLNQVS</sequence>
<evidence type="ECO:0000313" key="5">
    <source>
        <dbReference type="Proteomes" id="UP001162480"/>
    </source>
</evidence>
<feature type="repeat" description="ANK" evidence="3">
    <location>
        <begin position="56"/>
        <end position="89"/>
    </location>
</feature>
<proteinExistence type="predicted"/>
<dbReference type="InterPro" id="IPR002110">
    <property type="entry name" value="Ankyrin_rpt"/>
</dbReference>
<dbReference type="AlphaFoldDB" id="A0AA36HHH4"/>
<dbReference type="SUPFAM" id="SSF48403">
    <property type="entry name" value="Ankyrin repeat"/>
    <property type="match status" value="1"/>
</dbReference>
<name>A0AA36HHH4_OCTVU</name>
<organism evidence="4 5">
    <name type="scientific">Octopus vulgaris</name>
    <name type="common">Common octopus</name>
    <dbReference type="NCBI Taxonomy" id="6645"/>
    <lineage>
        <taxon>Eukaryota</taxon>
        <taxon>Metazoa</taxon>
        <taxon>Spiralia</taxon>
        <taxon>Lophotrochozoa</taxon>
        <taxon>Mollusca</taxon>
        <taxon>Cephalopoda</taxon>
        <taxon>Coleoidea</taxon>
        <taxon>Octopodiformes</taxon>
        <taxon>Octopoda</taxon>
        <taxon>Incirrata</taxon>
        <taxon>Octopodidae</taxon>
        <taxon>Octopus</taxon>
    </lineage>
</organism>
<feature type="repeat" description="ANK" evidence="3">
    <location>
        <begin position="160"/>
        <end position="193"/>
    </location>
</feature>
<dbReference type="InterPro" id="IPR050745">
    <property type="entry name" value="Multifunctional_regulatory"/>
</dbReference>
<dbReference type="InterPro" id="IPR036770">
    <property type="entry name" value="Ankyrin_rpt-contain_sf"/>
</dbReference>
<keyword evidence="1" id="KW-0677">Repeat</keyword>
<feature type="repeat" description="ANK" evidence="3">
    <location>
        <begin position="194"/>
        <end position="219"/>
    </location>
</feature>
<evidence type="ECO:0000256" key="1">
    <source>
        <dbReference type="ARBA" id="ARBA00022737"/>
    </source>
</evidence>
<evidence type="ECO:0000256" key="3">
    <source>
        <dbReference type="PROSITE-ProRule" id="PRU00023"/>
    </source>
</evidence>
<dbReference type="PANTHER" id="PTHR24189">
    <property type="entry name" value="MYOTROPHIN"/>
    <property type="match status" value="1"/>
</dbReference>
<accession>A0AA36HHH4</accession>
<evidence type="ECO:0000313" key="4">
    <source>
        <dbReference type="EMBL" id="CAJ1099251.1"/>
    </source>
</evidence>
<keyword evidence="2 3" id="KW-0040">ANK repeat</keyword>
<feature type="repeat" description="ANK" evidence="3">
    <location>
        <begin position="91"/>
        <end position="123"/>
    </location>
</feature>
<dbReference type="Proteomes" id="UP001162480">
    <property type="component" value="Unassembled WGS sequence"/>
</dbReference>
<dbReference type="PANTHER" id="PTHR24189:SF50">
    <property type="entry name" value="ANKYRIN REPEAT AND SOCS BOX PROTEIN 2"/>
    <property type="match status" value="1"/>
</dbReference>
<dbReference type="Pfam" id="PF12796">
    <property type="entry name" value="Ank_2"/>
    <property type="match status" value="2"/>
</dbReference>
<protein>
    <submittedName>
        <fullName evidence="4">26S proteasome non-ATPase regulatory subunit 10-like</fullName>
    </submittedName>
</protein>
<dbReference type="PROSITE" id="PS50088">
    <property type="entry name" value="ANK_REPEAT"/>
    <property type="match status" value="4"/>
</dbReference>
<comment type="caution">
    <text evidence="4">The sequence shown here is derived from an EMBL/GenBank/DDBJ whole genome shotgun (WGS) entry which is preliminary data.</text>
</comment>
<dbReference type="PROSITE" id="PS50297">
    <property type="entry name" value="ANK_REP_REGION"/>
    <property type="match status" value="4"/>
</dbReference>
<keyword evidence="5" id="KW-1185">Reference proteome</keyword>
<dbReference type="EMBL" id="CATOCA020000001">
    <property type="protein sequence ID" value="CAJ1099251.1"/>
    <property type="molecule type" value="Genomic_DNA"/>
</dbReference>
<reference evidence="4" key="1">
    <citation type="submission" date="2023-08" db="EMBL/GenBank/DDBJ databases">
        <authorList>
            <person name="Alioto T."/>
            <person name="Alioto T."/>
            <person name="Gomez Garrido J."/>
        </authorList>
    </citation>
    <scope>NUCLEOTIDE SEQUENCE</scope>
</reference>